<dbReference type="EMBL" id="CP021425">
    <property type="protein sequence ID" value="ARU59342.1"/>
    <property type="molecule type" value="Genomic_DNA"/>
</dbReference>
<gene>
    <name evidence="2" type="ORF">OLMES_5362</name>
</gene>
<protein>
    <recommendedName>
        <fullName evidence="4">Lipoprotein</fullName>
    </recommendedName>
</protein>
<dbReference type="KEGG" id="ome:OLMES_5362"/>
<evidence type="ECO:0000313" key="3">
    <source>
        <dbReference type="Proteomes" id="UP000196027"/>
    </source>
</evidence>
<proteinExistence type="predicted"/>
<evidence type="ECO:0000256" key="1">
    <source>
        <dbReference type="SAM" id="MobiDB-lite"/>
    </source>
</evidence>
<evidence type="ECO:0008006" key="4">
    <source>
        <dbReference type="Google" id="ProtNLM"/>
    </source>
</evidence>
<evidence type="ECO:0000313" key="2">
    <source>
        <dbReference type="EMBL" id="ARU59342.1"/>
    </source>
</evidence>
<sequence length="66" mass="7699">MRFFAITLTILLVTGCSNRAVYDNIQLNNRYACAEKPPSEQDACYQNASKTYDEYERERQEALQQD</sequence>
<feature type="compositionally biased region" description="Basic and acidic residues" evidence="1">
    <location>
        <begin position="51"/>
        <end position="66"/>
    </location>
</feature>
<dbReference type="Proteomes" id="UP000196027">
    <property type="component" value="Chromosome"/>
</dbReference>
<dbReference type="RefSeq" id="WP_198343144.1">
    <property type="nucleotide sequence ID" value="NZ_CP021425.1"/>
</dbReference>
<feature type="region of interest" description="Disordered" evidence="1">
    <location>
        <begin position="37"/>
        <end position="66"/>
    </location>
</feature>
<reference evidence="2 3" key="1">
    <citation type="submission" date="2017-05" db="EMBL/GenBank/DDBJ databases">
        <title>Genomic insights into alkan degradation activity of Oleiphilus messinensis.</title>
        <authorList>
            <person name="Kozyavkin S.A."/>
            <person name="Slesarev A.I."/>
            <person name="Golyshin P.N."/>
            <person name="Korzhenkov A."/>
            <person name="Golyshina O.N."/>
            <person name="Toshchakov S.V."/>
        </authorList>
    </citation>
    <scope>NUCLEOTIDE SEQUENCE [LARGE SCALE GENOMIC DNA]</scope>
    <source>
        <strain evidence="2 3">ME102</strain>
    </source>
</reference>
<dbReference type="AlphaFoldDB" id="A0A1Y0IFN4"/>
<dbReference type="PROSITE" id="PS51257">
    <property type="entry name" value="PROKAR_LIPOPROTEIN"/>
    <property type="match status" value="1"/>
</dbReference>
<organism evidence="2 3">
    <name type="scientific">Oleiphilus messinensis</name>
    <dbReference type="NCBI Taxonomy" id="141451"/>
    <lineage>
        <taxon>Bacteria</taxon>
        <taxon>Pseudomonadati</taxon>
        <taxon>Pseudomonadota</taxon>
        <taxon>Gammaproteobacteria</taxon>
        <taxon>Oceanospirillales</taxon>
        <taxon>Oleiphilaceae</taxon>
        <taxon>Oleiphilus</taxon>
    </lineage>
</organism>
<accession>A0A1Y0IFN4</accession>
<keyword evidence="3" id="KW-1185">Reference proteome</keyword>
<name>A0A1Y0IFN4_9GAMM</name>